<dbReference type="RefSeq" id="WP_198576345.1">
    <property type="nucleotide sequence ID" value="NZ_JADWOX010000007.1"/>
</dbReference>
<keyword evidence="2" id="KW-1185">Reference proteome</keyword>
<dbReference type="Proteomes" id="UP000639859">
    <property type="component" value="Unassembled WGS sequence"/>
</dbReference>
<evidence type="ECO:0008006" key="3">
    <source>
        <dbReference type="Google" id="ProtNLM"/>
    </source>
</evidence>
<accession>A0ABS0SXR4</accession>
<comment type="caution">
    <text evidence="1">The sequence shown here is derived from an EMBL/GenBank/DDBJ whole genome shotgun (WGS) entry which is preliminary data.</text>
</comment>
<sequence>MGKQHLAERILAQAEKVRAETLAAFADLDIDAQPAAIAALLNAAGMTVADVVGYAVETHKVEEAANLAADQLFELACAQWSLRLHASRRSQS</sequence>
<organism evidence="1 2">
    <name type="scientific">Caulobacter hibisci</name>
    <dbReference type="NCBI Taxonomy" id="2035993"/>
    <lineage>
        <taxon>Bacteria</taxon>
        <taxon>Pseudomonadati</taxon>
        <taxon>Pseudomonadota</taxon>
        <taxon>Alphaproteobacteria</taxon>
        <taxon>Caulobacterales</taxon>
        <taxon>Caulobacteraceae</taxon>
        <taxon>Caulobacter</taxon>
    </lineage>
</organism>
<evidence type="ECO:0000313" key="2">
    <source>
        <dbReference type="Proteomes" id="UP000639859"/>
    </source>
</evidence>
<evidence type="ECO:0000313" key="1">
    <source>
        <dbReference type="EMBL" id="MBI1684432.1"/>
    </source>
</evidence>
<protein>
    <recommendedName>
        <fullName evidence="3">Nif11 domain-containing protein</fullName>
    </recommendedName>
</protein>
<name>A0ABS0SXR4_9CAUL</name>
<reference evidence="1 2" key="1">
    <citation type="submission" date="2020-11" db="EMBL/GenBank/DDBJ databases">
        <title>genome sequence of strain KACC 18849.</title>
        <authorList>
            <person name="Gao J."/>
            <person name="Zhang X."/>
        </authorList>
    </citation>
    <scope>NUCLEOTIDE SEQUENCE [LARGE SCALE GENOMIC DNA]</scope>
    <source>
        <strain evidence="1 2">KACC 18849</strain>
    </source>
</reference>
<proteinExistence type="predicted"/>
<dbReference type="EMBL" id="JADWOX010000007">
    <property type="protein sequence ID" value="MBI1684432.1"/>
    <property type="molecule type" value="Genomic_DNA"/>
</dbReference>
<gene>
    <name evidence="1" type="ORF">I4Q42_12210</name>
</gene>